<feature type="compositionally biased region" description="Basic and acidic residues" evidence="1">
    <location>
        <begin position="322"/>
        <end position="338"/>
    </location>
</feature>
<feature type="compositionally biased region" description="Polar residues" evidence="1">
    <location>
        <begin position="118"/>
        <end position="129"/>
    </location>
</feature>
<evidence type="ECO:0000313" key="3">
    <source>
        <dbReference type="Proteomes" id="UP000186922"/>
    </source>
</evidence>
<protein>
    <submittedName>
        <fullName evidence="2">Uncharacterized protein</fullName>
    </submittedName>
</protein>
<evidence type="ECO:0000313" key="2">
    <source>
        <dbReference type="EMBL" id="GAU93258.1"/>
    </source>
</evidence>
<dbReference type="AlphaFoldDB" id="A0A1D1V452"/>
<keyword evidence="3" id="KW-1185">Reference proteome</keyword>
<dbReference type="Proteomes" id="UP000186922">
    <property type="component" value="Unassembled WGS sequence"/>
</dbReference>
<feature type="compositionally biased region" description="Polar residues" evidence="1">
    <location>
        <begin position="88"/>
        <end position="102"/>
    </location>
</feature>
<dbReference type="EMBL" id="BDGG01000002">
    <property type="protein sequence ID" value="GAU93258.1"/>
    <property type="molecule type" value="Genomic_DNA"/>
</dbReference>
<dbReference type="OrthoDB" id="10660175at2759"/>
<feature type="compositionally biased region" description="Low complexity" evidence="1">
    <location>
        <begin position="33"/>
        <end position="71"/>
    </location>
</feature>
<proteinExistence type="predicted"/>
<sequence>MADQPSSHFQPHLLLSHAEPSMDLQSDMAGEGSSTISESSSVSPSLSSASTSNSSFPFAATSSVNSLTSETRTSESSDDDKRYLPILNASTGLSSAVRSGLTSRGAEGQRRMGHAHQSLRTPRTGQSGVKAQKMDVPCTIRLLDGEERGLPPARFEEYTNFRLRTVNMSNTIEAPPNRTVDYNVCENYFAHGHRCLGDAFEACQMPPPYRSQAGSTAVPPKKGSSDSTSSSKSSKIKEVVKSLVGFVATATSRPSARRMKDTKCKGRSSSCSNDLCAEGSEGHNRAKSKTLRESPARLRESLARNVVVSQSFSEAPPTYDTVMKDQKPGAAEDRSKRS</sequence>
<feature type="compositionally biased region" description="Low complexity" evidence="1">
    <location>
        <begin position="221"/>
        <end position="233"/>
    </location>
</feature>
<name>A0A1D1V452_RAMVA</name>
<comment type="caution">
    <text evidence="2">The sequence shown here is derived from an EMBL/GenBank/DDBJ whole genome shotgun (WGS) entry which is preliminary data.</text>
</comment>
<feature type="region of interest" description="Disordered" evidence="1">
    <location>
        <begin position="251"/>
        <end position="297"/>
    </location>
</feature>
<evidence type="ECO:0000256" key="1">
    <source>
        <dbReference type="SAM" id="MobiDB-lite"/>
    </source>
</evidence>
<gene>
    <name evidence="2" type="primary">RvY_05224-1</name>
    <name evidence="2" type="synonym">RvY_05224.1</name>
    <name evidence="2" type="ORF">RvY_05224</name>
</gene>
<feature type="compositionally biased region" description="Basic and acidic residues" evidence="1">
    <location>
        <begin position="72"/>
        <end position="83"/>
    </location>
</feature>
<feature type="compositionally biased region" description="Basic and acidic residues" evidence="1">
    <location>
        <begin position="280"/>
        <end position="297"/>
    </location>
</feature>
<organism evidence="2 3">
    <name type="scientific">Ramazzottius varieornatus</name>
    <name type="common">Water bear</name>
    <name type="synonym">Tardigrade</name>
    <dbReference type="NCBI Taxonomy" id="947166"/>
    <lineage>
        <taxon>Eukaryota</taxon>
        <taxon>Metazoa</taxon>
        <taxon>Ecdysozoa</taxon>
        <taxon>Tardigrada</taxon>
        <taxon>Eutardigrada</taxon>
        <taxon>Parachela</taxon>
        <taxon>Hypsibioidea</taxon>
        <taxon>Ramazzottiidae</taxon>
        <taxon>Ramazzottius</taxon>
    </lineage>
</organism>
<reference evidence="2 3" key="1">
    <citation type="journal article" date="2016" name="Nat. Commun.">
        <title>Extremotolerant tardigrade genome and improved radiotolerance of human cultured cells by tardigrade-unique protein.</title>
        <authorList>
            <person name="Hashimoto T."/>
            <person name="Horikawa D.D."/>
            <person name="Saito Y."/>
            <person name="Kuwahara H."/>
            <person name="Kozuka-Hata H."/>
            <person name="Shin-I T."/>
            <person name="Minakuchi Y."/>
            <person name="Ohishi K."/>
            <person name="Motoyama A."/>
            <person name="Aizu T."/>
            <person name="Enomoto A."/>
            <person name="Kondo K."/>
            <person name="Tanaka S."/>
            <person name="Hara Y."/>
            <person name="Koshikawa S."/>
            <person name="Sagara H."/>
            <person name="Miura T."/>
            <person name="Yokobori S."/>
            <person name="Miyagawa K."/>
            <person name="Suzuki Y."/>
            <person name="Kubo T."/>
            <person name="Oyama M."/>
            <person name="Kohara Y."/>
            <person name="Fujiyama A."/>
            <person name="Arakawa K."/>
            <person name="Katayama T."/>
            <person name="Toyoda A."/>
            <person name="Kunieda T."/>
        </authorList>
    </citation>
    <scope>NUCLEOTIDE SEQUENCE [LARGE SCALE GENOMIC DNA]</scope>
    <source>
        <strain evidence="2 3">YOKOZUNA-1</strain>
    </source>
</reference>
<accession>A0A1D1V452</accession>
<feature type="region of interest" description="Disordered" evidence="1">
    <location>
        <begin position="209"/>
        <end position="234"/>
    </location>
</feature>
<feature type="region of interest" description="Disordered" evidence="1">
    <location>
        <begin position="1"/>
        <end position="132"/>
    </location>
</feature>
<feature type="region of interest" description="Disordered" evidence="1">
    <location>
        <begin position="309"/>
        <end position="338"/>
    </location>
</feature>